<dbReference type="PANTHER" id="PTHR47547">
    <property type="match status" value="1"/>
</dbReference>
<evidence type="ECO:0000256" key="6">
    <source>
        <dbReference type="SAM" id="Phobius"/>
    </source>
</evidence>
<feature type="transmembrane region" description="Helical" evidence="6">
    <location>
        <begin position="90"/>
        <end position="112"/>
    </location>
</feature>
<dbReference type="EMBL" id="JBHLUE010000016">
    <property type="protein sequence ID" value="MFC0566137.1"/>
    <property type="molecule type" value="Genomic_DNA"/>
</dbReference>
<feature type="transmembrane region" description="Helical" evidence="6">
    <location>
        <begin position="292"/>
        <end position="314"/>
    </location>
</feature>
<dbReference type="RefSeq" id="WP_377340584.1">
    <property type="nucleotide sequence ID" value="NZ_JBHLUE010000016.1"/>
</dbReference>
<feature type="transmembrane region" description="Helical" evidence="6">
    <location>
        <begin position="251"/>
        <end position="272"/>
    </location>
</feature>
<gene>
    <name evidence="7" type="ORF">ACFFHU_18600</name>
</gene>
<feature type="transmembrane region" description="Helical" evidence="6">
    <location>
        <begin position="145"/>
        <end position="165"/>
    </location>
</feature>
<feature type="transmembrane region" description="Helical" evidence="6">
    <location>
        <begin position="48"/>
        <end position="69"/>
    </location>
</feature>
<evidence type="ECO:0000256" key="5">
    <source>
        <dbReference type="SAM" id="MobiDB-lite"/>
    </source>
</evidence>
<comment type="subcellular location">
    <subcellularLocation>
        <location evidence="1">Membrane</location>
        <topology evidence="1">Multi-pass membrane protein</topology>
    </subcellularLocation>
</comment>
<feature type="transmembrane region" description="Helical" evidence="6">
    <location>
        <begin position="356"/>
        <end position="375"/>
    </location>
</feature>
<feature type="compositionally biased region" description="Basic and acidic residues" evidence="5">
    <location>
        <begin position="537"/>
        <end position="547"/>
    </location>
</feature>
<keyword evidence="4 6" id="KW-0472">Membrane</keyword>
<feature type="transmembrane region" description="Helical" evidence="6">
    <location>
        <begin position="23"/>
        <end position="42"/>
    </location>
</feature>
<reference evidence="7 8" key="1">
    <citation type="submission" date="2024-09" db="EMBL/GenBank/DDBJ databases">
        <authorList>
            <person name="Sun Q."/>
            <person name="Mori K."/>
        </authorList>
    </citation>
    <scope>NUCLEOTIDE SEQUENCE [LARGE SCALE GENOMIC DNA]</scope>
    <source>
        <strain evidence="7 8">TBRC 2205</strain>
    </source>
</reference>
<dbReference type="PANTHER" id="PTHR47547:SF1">
    <property type="entry name" value="ASPARTATE-PROTON SYMPORTER"/>
    <property type="match status" value="1"/>
</dbReference>
<evidence type="ECO:0000256" key="3">
    <source>
        <dbReference type="ARBA" id="ARBA00022989"/>
    </source>
</evidence>
<evidence type="ECO:0000256" key="1">
    <source>
        <dbReference type="ARBA" id="ARBA00004141"/>
    </source>
</evidence>
<dbReference type="Gene3D" id="1.20.1740.10">
    <property type="entry name" value="Amino acid/polyamine transporter I"/>
    <property type="match status" value="1"/>
</dbReference>
<evidence type="ECO:0000313" key="7">
    <source>
        <dbReference type="EMBL" id="MFC0566137.1"/>
    </source>
</evidence>
<feature type="transmembrane region" description="Helical" evidence="6">
    <location>
        <begin position="177"/>
        <end position="199"/>
    </location>
</feature>
<sequence length="615" mass="65102">MATTATTEGTGDRPKLRRDIGRIGLLFTAVGSIIGSGWLFGAMNAAQIAGPAAIFSWLIAGIMIMLIGLTYAELGTMFPVSGGVVRYPHYAFGGFASYLMGWITWLAAAVVAPIEVEGTLQYATRYYPFTHAHEVAGETVHTLTVAGYVAAVILMAVFCVVNVIGVRFFTRLNNVLVWWKLGIIVLVIVAFLVTAFHGVNFSSHGFAPSGQHGIFTAIATAGITFSFLGFRQGIELAGESSNPRRNVPFAVIGSVLITMIIYIGLQVAFIAAVPEDTLGKSGSWADLTFKDAFGPLAAIASILGLTWLAVLLYADAIVSPGDTGLIYTAITSRLGYAMAQNGNVPKPAAKLTRSGVPWVSTIIAFVVGLVIFLPFPSWQQLVGLVTGATVLSFGSGPLVFAALRREMPDQSRGFRLPGGDVIPFLAFFSSNMIVFWAGWGTNWKLFLGVLIGLVLLGIFRATGSVHLPHMNWRAGSWTIPWLGGLALISYLSDYEGTGLIGLGWGFVVNLVFSALIYLMALKVRLSGDAVREIIETSPHDEVAHDGGEDGVLMPSQAAGEDAADGRTESGRGTDAVPGQRAGDATVGASDALPGQRADADLDEAPDRRRGGPAAE</sequence>
<dbReference type="Pfam" id="PF13520">
    <property type="entry name" value="AA_permease_2"/>
    <property type="match status" value="1"/>
</dbReference>
<feature type="region of interest" description="Disordered" evidence="5">
    <location>
        <begin position="537"/>
        <end position="615"/>
    </location>
</feature>
<protein>
    <submittedName>
        <fullName evidence="7">APC family permease</fullName>
    </submittedName>
</protein>
<feature type="transmembrane region" description="Helical" evidence="6">
    <location>
        <begin position="211"/>
        <end position="230"/>
    </location>
</feature>
<keyword evidence="3 6" id="KW-1133">Transmembrane helix</keyword>
<feature type="transmembrane region" description="Helical" evidence="6">
    <location>
        <begin position="381"/>
        <end position="400"/>
    </location>
</feature>
<evidence type="ECO:0000256" key="2">
    <source>
        <dbReference type="ARBA" id="ARBA00022692"/>
    </source>
</evidence>
<dbReference type="Proteomes" id="UP001589894">
    <property type="component" value="Unassembled WGS sequence"/>
</dbReference>
<accession>A0ABV6P0V9</accession>
<feature type="transmembrane region" description="Helical" evidence="6">
    <location>
        <begin position="445"/>
        <end position="462"/>
    </location>
</feature>
<organism evidence="7 8">
    <name type="scientific">Plantactinospora siamensis</name>
    <dbReference type="NCBI Taxonomy" id="555372"/>
    <lineage>
        <taxon>Bacteria</taxon>
        <taxon>Bacillati</taxon>
        <taxon>Actinomycetota</taxon>
        <taxon>Actinomycetes</taxon>
        <taxon>Micromonosporales</taxon>
        <taxon>Micromonosporaceae</taxon>
        <taxon>Plantactinospora</taxon>
    </lineage>
</organism>
<feature type="transmembrane region" description="Helical" evidence="6">
    <location>
        <begin position="421"/>
        <end position="439"/>
    </location>
</feature>
<dbReference type="InterPro" id="IPR052962">
    <property type="entry name" value="AA_Transporter_AGT"/>
</dbReference>
<name>A0ABV6P0V9_9ACTN</name>
<keyword evidence="2 6" id="KW-0812">Transmembrane</keyword>
<comment type="caution">
    <text evidence="7">The sequence shown here is derived from an EMBL/GenBank/DDBJ whole genome shotgun (WGS) entry which is preliminary data.</text>
</comment>
<feature type="transmembrane region" description="Helical" evidence="6">
    <location>
        <begin position="498"/>
        <end position="521"/>
    </location>
</feature>
<evidence type="ECO:0000313" key="8">
    <source>
        <dbReference type="Proteomes" id="UP001589894"/>
    </source>
</evidence>
<evidence type="ECO:0000256" key="4">
    <source>
        <dbReference type="ARBA" id="ARBA00023136"/>
    </source>
</evidence>
<dbReference type="InterPro" id="IPR002293">
    <property type="entry name" value="AA/rel_permease1"/>
</dbReference>
<keyword evidence="8" id="KW-1185">Reference proteome</keyword>
<proteinExistence type="predicted"/>